<dbReference type="AlphaFoldDB" id="A0A6C0HRD1"/>
<dbReference type="EMBL" id="MN740004">
    <property type="protein sequence ID" value="QHT82897.1"/>
    <property type="molecule type" value="Genomic_DNA"/>
</dbReference>
<evidence type="ECO:0008006" key="4">
    <source>
        <dbReference type="Google" id="ProtNLM"/>
    </source>
</evidence>
<accession>A0A6C0HRD1</accession>
<name>A0A6C0HRD1_9ZZZZ</name>
<evidence type="ECO:0000313" key="3">
    <source>
        <dbReference type="EMBL" id="QHT82897.1"/>
    </source>
</evidence>
<keyword evidence="1" id="KW-0175">Coiled coil</keyword>
<proteinExistence type="predicted"/>
<keyword evidence="2" id="KW-1133">Transmembrane helix</keyword>
<keyword evidence="2" id="KW-0812">Transmembrane</keyword>
<organism evidence="3">
    <name type="scientific">viral metagenome</name>
    <dbReference type="NCBI Taxonomy" id="1070528"/>
    <lineage>
        <taxon>unclassified sequences</taxon>
        <taxon>metagenomes</taxon>
        <taxon>organismal metagenomes</taxon>
    </lineage>
</organism>
<feature type="transmembrane region" description="Helical" evidence="2">
    <location>
        <begin position="124"/>
        <end position="142"/>
    </location>
</feature>
<protein>
    <recommendedName>
        <fullName evidence="4">t-SNARE coiled-coil homology domain-containing protein</fullName>
    </recommendedName>
</protein>
<reference evidence="3" key="1">
    <citation type="journal article" date="2020" name="Nature">
        <title>Giant virus diversity and host interactions through global metagenomics.</title>
        <authorList>
            <person name="Schulz F."/>
            <person name="Roux S."/>
            <person name="Paez-Espino D."/>
            <person name="Jungbluth S."/>
            <person name="Walsh D.A."/>
            <person name="Denef V.J."/>
            <person name="McMahon K.D."/>
            <person name="Konstantinidis K.T."/>
            <person name="Eloe-Fadrosh E.A."/>
            <person name="Kyrpides N.C."/>
            <person name="Woyke T."/>
        </authorList>
    </citation>
    <scope>NUCLEOTIDE SEQUENCE</scope>
    <source>
        <strain evidence="3">GVMAG-M-3300023184-165</strain>
    </source>
</reference>
<keyword evidence="2" id="KW-0472">Membrane</keyword>
<evidence type="ECO:0000256" key="1">
    <source>
        <dbReference type="SAM" id="Coils"/>
    </source>
</evidence>
<evidence type="ECO:0000256" key="2">
    <source>
        <dbReference type="SAM" id="Phobius"/>
    </source>
</evidence>
<sequence length="156" mass="17806">MSTYEDSVLTKLQTNTQKFYSALDDFSSSYLNYKLHPDYTEYKQIYINSKGIIESLQAELFISTNDVEKNIGELNKLISSLNNKLTTEKEKNAKLTKELVAVSADSNGSGLLALQSKTLYTEKYIYNITLFVGICLLFYTVFKVYSKNTQQMPKTL</sequence>
<feature type="coiled-coil region" evidence="1">
    <location>
        <begin position="64"/>
        <end position="98"/>
    </location>
</feature>